<dbReference type="Proteomes" id="UP000095780">
    <property type="component" value="Unassembled WGS sequence"/>
</dbReference>
<keyword evidence="1" id="KW-0472">Membrane</keyword>
<proteinExistence type="predicted"/>
<feature type="domain" description="Glycosyl hydrolase family 98 putative carbohydrate-binding module" evidence="2">
    <location>
        <begin position="119"/>
        <end position="214"/>
    </location>
</feature>
<accession>A0A174ZE80</accession>
<keyword evidence="1" id="KW-1133">Transmembrane helix</keyword>
<feature type="transmembrane region" description="Helical" evidence="1">
    <location>
        <begin position="21"/>
        <end position="43"/>
    </location>
</feature>
<dbReference type="Gene3D" id="2.60.120.1060">
    <property type="entry name" value="NPCBM/NEW2 domain"/>
    <property type="match status" value="1"/>
</dbReference>
<name>A0A174ZE80_9FIRM</name>
<evidence type="ECO:0000256" key="1">
    <source>
        <dbReference type="SAM" id="Phobius"/>
    </source>
</evidence>
<keyword evidence="1" id="KW-0812">Transmembrane</keyword>
<evidence type="ECO:0000313" key="4">
    <source>
        <dbReference type="Proteomes" id="UP000095780"/>
    </source>
</evidence>
<dbReference type="InterPro" id="IPR008979">
    <property type="entry name" value="Galactose-bd-like_sf"/>
</dbReference>
<dbReference type="InterPro" id="IPR038637">
    <property type="entry name" value="NPCBM_sf"/>
</dbReference>
<reference evidence="3 4" key="1">
    <citation type="submission" date="2015-09" db="EMBL/GenBank/DDBJ databases">
        <authorList>
            <consortium name="Pathogen Informatics"/>
        </authorList>
    </citation>
    <scope>NUCLEOTIDE SEQUENCE [LARGE SCALE GENOMIC DNA]</scope>
    <source>
        <strain evidence="3 4">2789STDY5834878</strain>
    </source>
</reference>
<evidence type="ECO:0000313" key="3">
    <source>
        <dbReference type="EMBL" id="CUQ85605.1"/>
    </source>
</evidence>
<sequence length="229" mass="26297">MKKLSIKINLDKEDFYRILKVFFSITIYIVGIFSHEIYTNYIIEKATKTSTTQVLDNFSNLKSVTNLIDAYTKLSHEYFDTIQNNSSNKQTSAEPYWNFIDVCNPYEGADSGNYKTYTPKEQIKIAGEFRSNGFTNLCHNTYLLFNLGAKYRELSFSIGHVDGEAMLDVKISIYLDGQHFNSYIIKAQEMPINISIPLQNVQQLKFSFNDGETNVEASTKIGVYDMIIK</sequence>
<organism evidence="3 4">
    <name type="scientific">Lachnospira eligens</name>
    <dbReference type="NCBI Taxonomy" id="39485"/>
    <lineage>
        <taxon>Bacteria</taxon>
        <taxon>Bacillati</taxon>
        <taxon>Bacillota</taxon>
        <taxon>Clostridia</taxon>
        <taxon>Lachnospirales</taxon>
        <taxon>Lachnospiraceae</taxon>
        <taxon>Lachnospira</taxon>
    </lineage>
</organism>
<dbReference type="Pfam" id="PF08305">
    <property type="entry name" value="NPCBM"/>
    <property type="match status" value="1"/>
</dbReference>
<dbReference type="RefSeq" id="WP_055287141.1">
    <property type="nucleotide sequence ID" value="NZ_CABIXW010000004.1"/>
</dbReference>
<protein>
    <recommendedName>
        <fullName evidence="2">Glycosyl hydrolase family 98 putative carbohydrate-binding module domain-containing protein</fullName>
    </recommendedName>
</protein>
<evidence type="ECO:0000259" key="2">
    <source>
        <dbReference type="Pfam" id="PF08305"/>
    </source>
</evidence>
<gene>
    <name evidence="3" type="ORF">ERS852492_01655</name>
</gene>
<dbReference type="InterPro" id="IPR013222">
    <property type="entry name" value="Glyco_hyd_98_carb-bd"/>
</dbReference>
<dbReference type="EMBL" id="CZBV01000004">
    <property type="protein sequence ID" value="CUQ85605.1"/>
    <property type="molecule type" value="Genomic_DNA"/>
</dbReference>
<dbReference type="AlphaFoldDB" id="A0A174ZE80"/>
<dbReference type="SUPFAM" id="SSF49785">
    <property type="entry name" value="Galactose-binding domain-like"/>
    <property type="match status" value="1"/>
</dbReference>